<comment type="caution">
    <text evidence="1">The sequence shown here is derived from an EMBL/GenBank/DDBJ whole genome shotgun (WGS) entry which is preliminary data.</text>
</comment>
<dbReference type="Proteomes" id="UP000031549">
    <property type="component" value="Unassembled WGS sequence"/>
</dbReference>
<evidence type="ECO:0000313" key="2">
    <source>
        <dbReference type="Proteomes" id="UP000031549"/>
    </source>
</evidence>
<evidence type="ECO:0000313" key="1">
    <source>
        <dbReference type="EMBL" id="NEU72596.1"/>
    </source>
</evidence>
<name>A0A846H5A1_9CYAN</name>
<dbReference type="RefSeq" id="WP_039747431.1">
    <property type="nucleotide sequence ID" value="NZ_JTCM02000012.1"/>
</dbReference>
<accession>A0A846H5A1</accession>
<reference evidence="1 2" key="1">
    <citation type="journal article" date="2015" name="Genome Announc.">
        <title>Draft Genome Sequence of Cyanobacterium Hassallia byssoidea Strain VB512170, Isolated from Monuments in India.</title>
        <authorList>
            <person name="Singh D."/>
            <person name="Chandrababunaidu M.M."/>
            <person name="Panda A."/>
            <person name="Sen D."/>
            <person name="Bhattacharyya S."/>
            <person name="Adhikary S.P."/>
            <person name="Tripathy S."/>
        </authorList>
    </citation>
    <scope>NUCLEOTIDE SEQUENCE [LARGE SCALE GENOMIC DNA]</scope>
    <source>
        <strain evidence="1 2">VB512170</strain>
    </source>
</reference>
<dbReference type="AlphaFoldDB" id="A0A846H5A1"/>
<organism evidence="1 2">
    <name type="scientific">Hassallia byssoidea VB512170</name>
    <dbReference type="NCBI Taxonomy" id="1304833"/>
    <lineage>
        <taxon>Bacteria</taxon>
        <taxon>Bacillati</taxon>
        <taxon>Cyanobacteriota</taxon>
        <taxon>Cyanophyceae</taxon>
        <taxon>Nostocales</taxon>
        <taxon>Tolypothrichaceae</taxon>
        <taxon>Hassallia</taxon>
    </lineage>
</organism>
<keyword evidence="2" id="KW-1185">Reference proteome</keyword>
<sequence length="125" mass="14276">MFTRSELEIKTVGELKGLCKQYGLKPLGNPSYKTAWIDALLTFAAIALRQTKEGEGLRRMTFKGYQDLGQALDQMGEPTDQQSALIRATMQGKRLEYPQRYEQETLLNLHKAKMHLEQALDLLNM</sequence>
<dbReference type="EMBL" id="JTCM02000012">
    <property type="protein sequence ID" value="NEU72596.1"/>
    <property type="molecule type" value="Genomic_DNA"/>
</dbReference>
<proteinExistence type="predicted"/>
<gene>
    <name evidence="1" type="ORF">PI95_008450</name>
</gene>
<protein>
    <submittedName>
        <fullName evidence="1">Uncharacterized protein</fullName>
    </submittedName>
</protein>